<evidence type="ECO:0000313" key="4">
    <source>
        <dbReference type="Proteomes" id="UP000572268"/>
    </source>
</evidence>
<organism evidence="3 4">
    <name type="scientific">Perkinsus olseni</name>
    <name type="common">Perkinsus atlanticus</name>
    <dbReference type="NCBI Taxonomy" id="32597"/>
    <lineage>
        <taxon>Eukaryota</taxon>
        <taxon>Sar</taxon>
        <taxon>Alveolata</taxon>
        <taxon>Perkinsozoa</taxon>
        <taxon>Perkinsea</taxon>
        <taxon>Perkinsida</taxon>
        <taxon>Perkinsidae</taxon>
        <taxon>Perkinsus</taxon>
    </lineage>
</organism>
<keyword evidence="1" id="KW-0732">Signal</keyword>
<name>A0A7J6L0U1_PEROL</name>
<reference evidence="3 4" key="1">
    <citation type="submission" date="2020-04" db="EMBL/GenBank/DDBJ databases">
        <title>Perkinsus olseni comparative genomics.</title>
        <authorList>
            <person name="Bogema D.R."/>
        </authorList>
    </citation>
    <scope>NUCLEOTIDE SEQUENCE [LARGE SCALE GENOMIC DNA]</scope>
    <source>
        <strain evidence="3">ATCC PRA-31</strain>
    </source>
</reference>
<sequence>MKPTFVLLFLLAVAEGYHREDIPRRRLSDIVYREYRTGDKMENGEDLTRCEEPNEPCYVAVDQAISAKTVIAVVKMTIPDDPVGEVEKMIRDHMPHPSQAGEIGVIDWVEVEEKYQRMGIATALINETFHYIGAKKSQVVAMYLVVNPNNKKAIGLYEKTGFVKVGVDLGMYIYARYHF</sequence>
<dbReference type="CDD" id="cd04301">
    <property type="entry name" value="NAT_SF"/>
    <property type="match status" value="1"/>
</dbReference>
<dbReference type="Pfam" id="PF00583">
    <property type="entry name" value="Acetyltransf_1"/>
    <property type="match status" value="1"/>
</dbReference>
<dbReference type="PROSITE" id="PS51186">
    <property type="entry name" value="GNAT"/>
    <property type="match status" value="1"/>
</dbReference>
<accession>A0A7J6L0U1</accession>
<dbReference type="GO" id="GO:0016747">
    <property type="term" value="F:acyltransferase activity, transferring groups other than amino-acyl groups"/>
    <property type="evidence" value="ECO:0007669"/>
    <property type="project" value="InterPro"/>
</dbReference>
<dbReference type="SUPFAM" id="SSF55729">
    <property type="entry name" value="Acyl-CoA N-acyltransferases (Nat)"/>
    <property type="match status" value="1"/>
</dbReference>
<evidence type="ECO:0000256" key="1">
    <source>
        <dbReference type="SAM" id="SignalP"/>
    </source>
</evidence>
<dbReference type="AlphaFoldDB" id="A0A7J6L0U1"/>
<gene>
    <name evidence="3" type="ORF">FOL46_009739</name>
</gene>
<dbReference type="InterPro" id="IPR000182">
    <property type="entry name" value="GNAT_dom"/>
</dbReference>
<dbReference type="InterPro" id="IPR016181">
    <property type="entry name" value="Acyl_CoA_acyltransferase"/>
</dbReference>
<proteinExistence type="predicted"/>
<feature type="signal peptide" evidence="1">
    <location>
        <begin position="1"/>
        <end position="16"/>
    </location>
</feature>
<evidence type="ECO:0000313" key="3">
    <source>
        <dbReference type="EMBL" id="KAF4652411.1"/>
    </source>
</evidence>
<dbReference type="Proteomes" id="UP000572268">
    <property type="component" value="Unassembled WGS sequence"/>
</dbReference>
<feature type="chain" id="PRO_5029834115" description="N-acetyltransferase domain-containing protein" evidence="1">
    <location>
        <begin position="17"/>
        <end position="179"/>
    </location>
</feature>
<comment type="caution">
    <text evidence="3">The sequence shown here is derived from an EMBL/GenBank/DDBJ whole genome shotgun (WGS) entry which is preliminary data.</text>
</comment>
<dbReference type="EMBL" id="JABANN010000919">
    <property type="protein sequence ID" value="KAF4652411.1"/>
    <property type="molecule type" value="Genomic_DNA"/>
</dbReference>
<protein>
    <recommendedName>
        <fullName evidence="2">N-acetyltransferase domain-containing protein</fullName>
    </recommendedName>
</protein>
<evidence type="ECO:0000259" key="2">
    <source>
        <dbReference type="PROSITE" id="PS51186"/>
    </source>
</evidence>
<feature type="domain" description="N-acetyltransferase" evidence="2">
    <location>
        <begin position="30"/>
        <end position="179"/>
    </location>
</feature>
<dbReference type="Gene3D" id="3.40.630.30">
    <property type="match status" value="1"/>
</dbReference>